<protein>
    <submittedName>
        <fullName evidence="1">Uncharacterized protein</fullName>
    </submittedName>
</protein>
<comment type="caution">
    <text evidence="1">The sequence shown here is derived from an EMBL/GenBank/DDBJ whole genome shotgun (WGS) entry which is preliminary data.</text>
</comment>
<sequence length="98" mass="10700">MLPATVQPGLLQQAEGKRVAFLPKGSSNGLFGLFASAGNSYTVAPGLRIIDENNRMLLMGRLPALVGRQVGVTFDLYGNINRIWLLTDDEWNALNARQ</sequence>
<dbReference type="Proteomes" id="UP000446658">
    <property type="component" value="Unassembled WGS sequence"/>
</dbReference>
<name>A0A844G9A2_9NEIS</name>
<accession>A0A844G9A2</accession>
<dbReference type="AlphaFoldDB" id="A0A844G9A2"/>
<dbReference type="RefSeq" id="WP_230369584.1">
    <property type="nucleotide sequence ID" value="NZ_WLYX01000001.1"/>
</dbReference>
<reference evidence="1 2" key="1">
    <citation type="submission" date="2019-11" db="EMBL/GenBank/DDBJ databases">
        <title>Draft genome sequence of Paludibacterium sp. dN18-1.</title>
        <authorList>
            <person name="Im W.-T."/>
        </authorList>
    </citation>
    <scope>NUCLEOTIDE SEQUENCE [LARGE SCALE GENOMIC DNA]</scope>
    <source>
        <strain evidence="2">dN 18-1</strain>
    </source>
</reference>
<proteinExistence type="predicted"/>
<dbReference type="EMBL" id="WLYX01000001">
    <property type="protein sequence ID" value="MTD32933.1"/>
    <property type="molecule type" value="Genomic_DNA"/>
</dbReference>
<keyword evidence="2" id="KW-1185">Reference proteome</keyword>
<organism evidence="1 2">
    <name type="scientific">Paludibacterium denitrificans</name>
    <dbReference type="NCBI Taxonomy" id="2675226"/>
    <lineage>
        <taxon>Bacteria</taxon>
        <taxon>Pseudomonadati</taxon>
        <taxon>Pseudomonadota</taxon>
        <taxon>Betaproteobacteria</taxon>
        <taxon>Neisseriales</taxon>
        <taxon>Chromobacteriaceae</taxon>
        <taxon>Paludibacterium</taxon>
    </lineage>
</organism>
<evidence type="ECO:0000313" key="2">
    <source>
        <dbReference type="Proteomes" id="UP000446658"/>
    </source>
</evidence>
<evidence type="ECO:0000313" key="1">
    <source>
        <dbReference type="EMBL" id="MTD32933.1"/>
    </source>
</evidence>
<gene>
    <name evidence="1" type="ORF">GKE73_05990</name>
</gene>